<evidence type="ECO:0000256" key="4">
    <source>
        <dbReference type="ARBA" id="ARBA00022679"/>
    </source>
</evidence>
<gene>
    <name evidence="12" type="ORF">CVLEPA_LOCUS6685</name>
</gene>
<comment type="catalytic activity">
    <reaction evidence="9">
        <text>L-seryl-[protein] + ATP = O-phospho-L-seryl-[protein] + ADP + H(+)</text>
        <dbReference type="Rhea" id="RHEA:17989"/>
        <dbReference type="Rhea" id="RHEA-COMP:9863"/>
        <dbReference type="Rhea" id="RHEA-COMP:11604"/>
        <dbReference type="ChEBI" id="CHEBI:15378"/>
        <dbReference type="ChEBI" id="CHEBI:29999"/>
        <dbReference type="ChEBI" id="CHEBI:30616"/>
        <dbReference type="ChEBI" id="CHEBI:83421"/>
        <dbReference type="ChEBI" id="CHEBI:456216"/>
        <dbReference type="EC" id="2.7.11.1"/>
    </reaction>
</comment>
<comment type="caution">
    <text evidence="12">The sequence shown here is derived from an EMBL/GenBank/DDBJ whole genome shotgun (WGS) entry which is preliminary data.</text>
</comment>
<keyword evidence="5" id="KW-0547">Nucleotide-binding</keyword>
<comment type="similarity">
    <text evidence="1">Belongs to the protein kinase superfamily. NEK Ser/Thr protein kinase family. NIMA subfamily.</text>
</comment>
<dbReference type="Gene3D" id="3.30.200.20">
    <property type="entry name" value="Phosphorylase Kinase, domain 1"/>
    <property type="match status" value="1"/>
</dbReference>
<dbReference type="SMART" id="SM00220">
    <property type="entry name" value="S_TKc"/>
    <property type="match status" value="1"/>
</dbReference>
<dbReference type="InterPro" id="IPR011009">
    <property type="entry name" value="Kinase-like_dom_sf"/>
</dbReference>
<dbReference type="EMBL" id="CAWYQH010000046">
    <property type="protein sequence ID" value="CAK8677291.1"/>
    <property type="molecule type" value="Genomic_DNA"/>
</dbReference>
<evidence type="ECO:0000256" key="3">
    <source>
        <dbReference type="ARBA" id="ARBA00022527"/>
    </source>
</evidence>
<keyword evidence="7" id="KW-0067">ATP-binding</keyword>
<comment type="catalytic activity">
    <reaction evidence="8">
        <text>L-threonyl-[protein] + ATP = O-phospho-L-threonyl-[protein] + ADP + H(+)</text>
        <dbReference type="Rhea" id="RHEA:46608"/>
        <dbReference type="Rhea" id="RHEA-COMP:11060"/>
        <dbReference type="Rhea" id="RHEA-COMP:11605"/>
        <dbReference type="ChEBI" id="CHEBI:15378"/>
        <dbReference type="ChEBI" id="CHEBI:30013"/>
        <dbReference type="ChEBI" id="CHEBI:30616"/>
        <dbReference type="ChEBI" id="CHEBI:61977"/>
        <dbReference type="ChEBI" id="CHEBI:456216"/>
        <dbReference type="EC" id="2.7.11.1"/>
    </reaction>
</comment>
<dbReference type="EC" id="2.7.11.1" evidence="2"/>
<sequence>MPLPSQLPKDLNKSTPSGSSHVVGNRYSVIRKIGSGNFGTAFLISDSEVEAENERFKVLKQICVGPLDPGETVDAMHEANLLHRLTHQNIVQFHDSFIDGQFFCLVLEYCEGGDLECRIKDFKKKQEMIPEDQVIKWLHQLLDAIMYMHGRRILHRDLKSRNVFLKDNRVKIGDFGISRILVGASDKASTFVGTPYYMSPEVLKHEQYDAKCDVWSLGCVLYEICCLEHAFEGRTLMEVMFKIVSDHTPQLPQTYSRGLNNLLESMLDRDAVKRPTAKQLLQRPLFKKSNRSNPLGARERLKMKRQREVDARIQKLKQLNKTKVVENEKIRQESKEKNFLRSSLDANMQVHEPRRRAAELPVINDIDEELEGTVVFQPLEETLKESHGEADRKEVNMVSSFHGGDSTDELLQSLMDEGLIPEDEDLADTYYSFHDDFEASSSSDELPDDHVSLNNSEYRDMVGLMEDALYLEDSTILHRPLDMLSRGGATVDVIRSNNDGRDVIKRPLTSVPRSETALNKFNNSVVDHRMTNIRKRCIDALGGEVFEQAYDIIKGVRFDNPSLVNENAARMRELARVVPDTNQCMELEQLIYLEQQRGPS</sequence>
<keyword evidence="4" id="KW-0808">Transferase</keyword>
<evidence type="ECO:0000256" key="6">
    <source>
        <dbReference type="ARBA" id="ARBA00022777"/>
    </source>
</evidence>
<proteinExistence type="inferred from homology"/>
<dbReference type="InterPro" id="IPR051131">
    <property type="entry name" value="NEK_Ser/Thr_kinase_NIMA"/>
</dbReference>
<evidence type="ECO:0000256" key="1">
    <source>
        <dbReference type="ARBA" id="ARBA00010886"/>
    </source>
</evidence>
<keyword evidence="13" id="KW-1185">Reference proteome</keyword>
<evidence type="ECO:0000256" key="9">
    <source>
        <dbReference type="ARBA" id="ARBA00048679"/>
    </source>
</evidence>
<protein>
    <recommendedName>
        <fullName evidence="2">non-specific serine/threonine protein kinase</fullName>
        <ecNumber evidence="2">2.7.11.1</ecNumber>
    </recommendedName>
</protein>
<reference evidence="12 13" key="1">
    <citation type="submission" date="2024-02" db="EMBL/GenBank/DDBJ databases">
        <authorList>
            <person name="Daric V."/>
            <person name="Darras S."/>
        </authorList>
    </citation>
    <scope>NUCLEOTIDE SEQUENCE [LARGE SCALE GENOMIC DNA]</scope>
</reference>
<dbReference type="Proteomes" id="UP001642483">
    <property type="component" value="Unassembled WGS sequence"/>
</dbReference>
<keyword evidence="3" id="KW-0723">Serine/threonine-protein kinase</keyword>
<dbReference type="SUPFAM" id="SSF56112">
    <property type="entry name" value="Protein kinase-like (PK-like)"/>
    <property type="match status" value="1"/>
</dbReference>
<evidence type="ECO:0000313" key="12">
    <source>
        <dbReference type="EMBL" id="CAK8677291.1"/>
    </source>
</evidence>
<organism evidence="12 13">
    <name type="scientific">Clavelina lepadiformis</name>
    <name type="common">Light-bulb sea squirt</name>
    <name type="synonym">Ascidia lepadiformis</name>
    <dbReference type="NCBI Taxonomy" id="159417"/>
    <lineage>
        <taxon>Eukaryota</taxon>
        <taxon>Metazoa</taxon>
        <taxon>Chordata</taxon>
        <taxon>Tunicata</taxon>
        <taxon>Ascidiacea</taxon>
        <taxon>Aplousobranchia</taxon>
        <taxon>Clavelinidae</taxon>
        <taxon>Clavelina</taxon>
    </lineage>
</organism>
<accession>A0ABP0FC70</accession>
<dbReference type="PROSITE" id="PS50011">
    <property type="entry name" value="PROTEIN_KINASE_DOM"/>
    <property type="match status" value="1"/>
</dbReference>
<evidence type="ECO:0000259" key="11">
    <source>
        <dbReference type="PROSITE" id="PS50011"/>
    </source>
</evidence>
<dbReference type="PANTHER" id="PTHR44899:SF8">
    <property type="entry name" value="NIMA-RELATED KINASE 11"/>
    <property type="match status" value="1"/>
</dbReference>
<evidence type="ECO:0000256" key="10">
    <source>
        <dbReference type="SAM" id="MobiDB-lite"/>
    </source>
</evidence>
<feature type="domain" description="Protein kinase" evidence="11">
    <location>
        <begin position="27"/>
        <end position="286"/>
    </location>
</feature>
<dbReference type="PROSITE" id="PS00108">
    <property type="entry name" value="PROTEIN_KINASE_ST"/>
    <property type="match status" value="1"/>
</dbReference>
<dbReference type="InterPro" id="IPR000719">
    <property type="entry name" value="Prot_kinase_dom"/>
</dbReference>
<evidence type="ECO:0000256" key="5">
    <source>
        <dbReference type="ARBA" id="ARBA00022741"/>
    </source>
</evidence>
<dbReference type="PANTHER" id="PTHR44899">
    <property type="entry name" value="CAMK FAMILY PROTEIN KINASE"/>
    <property type="match status" value="1"/>
</dbReference>
<dbReference type="Gene3D" id="1.10.510.10">
    <property type="entry name" value="Transferase(Phosphotransferase) domain 1"/>
    <property type="match status" value="1"/>
</dbReference>
<dbReference type="Pfam" id="PF00069">
    <property type="entry name" value="Pkinase"/>
    <property type="match status" value="1"/>
</dbReference>
<name>A0ABP0FC70_CLALP</name>
<evidence type="ECO:0000256" key="8">
    <source>
        <dbReference type="ARBA" id="ARBA00047899"/>
    </source>
</evidence>
<keyword evidence="6" id="KW-0418">Kinase</keyword>
<feature type="region of interest" description="Disordered" evidence="10">
    <location>
        <begin position="1"/>
        <end position="21"/>
    </location>
</feature>
<dbReference type="InterPro" id="IPR008271">
    <property type="entry name" value="Ser/Thr_kinase_AS"/>
</dbReference>
<evidence type="ECO:0000313" key="13">
    <source>
        <dbReference type="Proteomes" id="UP001642483"/>
    </source>
</evidence>
<evidence type="ECO:0000256" key="7">
    <source>
        <dbReference type="ARBA" id="ARBA00022840"/>
    </source>
</evidence>
<evidence type="ECO:0000256" key="2">
    <source>
        <dbReference type="ARBA" id="ARBA00012513"/>
    </source>
</evidence>